<dbReference type="Pfam" id="PF00361">
    <property type="entry name" value="Proton_antipo_M"/>
    <property type="match status" value="1"/>
</dbReference>
<comment type="similarity">
    <text evidence="3 18">Belongs to the complex I subunit 2 family.</text>
</comment>
<feature type="transmembrane region" description="Helical" evidence="18">
    <location>
        <begin position="93"/>
        <end position="112"/>
    </location>
</feature>
<comment type="function">
    <text evidence="1">Core subunit of the mitochondrial membrane respiratory chain NADH dehydrogenase (Complex I) that is believed to belong to the minimal assembly required for catalysis. Complex I functions in the transfer of electrons from NADH to the respiratory chain. The immediate electron acceptor for the enzyme is believed to be ubiquinone.</text>
</comment>
<evidence type="ECO:0000256" key="5">
    <source>
        <dbReference type="ARBA" id="ARBA00021008"/>
    </source>
</evidence>
<dbReference type="InterPro" id="IPR050175">
    <property type="entry name" value="Complex_I_Subunit_2"/>
</dbReference>
<reference evidence="20" key="1">
    <citation type="journal article" date="2012" name="PLoS ONE">
        <title>Comparative mitogenomic analysis of damsel bugs representing three tribes in the family Nabidae (Insecta: Hemiptera).</title>
        <authorList>
            <person name="Li H."/>
            <person name="Liu H.Y."/>
            <person name="Song F."/>
            <person name="Shi A.M."/>
            <person name="Zhou X.G."/>
            <person name="Cai W.Z."/>
        </authorList>
    </citation>
    <scope>NUCLEOTIDE SEQUENCE</scope>
</reference>
<keyword evidence="7 18" id="KW-0679">Respiratory chain</keyword>
<feature type="domain" description="NADH:quinone oxidoreductase/Mrp antiporter transmembrane" evidence="19">
    <location>
        <begin position="23"/>
        <end position="282"/>
    </location>
</feature>
<evidence type="ECO:0000256" key="7">
    <source>
        <dbReference type="ARBA" id="ARBA00022660"/>
    </source>
</evidence>
<geneLocation type="mitochondrion" evidence="20"/>
<proteinExistence type="inferred from homology"/>
<keyword evidence="15 18" id="KW-0496">Mitochondrion</keyword>
<evidence type="ECO:0000256" key="18">
    <source>
        <dbReference type="RuleBase" id="RU003403"/>
    </source>
</evidence>
<gene>
    <name evidence="20" type="primary">ND2</name>
</gene>
<dbReference type="PANTHER" id="PTHR46552:SF1">
    <property type="entry name" value="NADH-UBIQUINONE OXIDOREDUCTASE CHAIN 2"/>
    <property type="match status" value="1"/>
</dbReference>
<keyword evidence="6" id="KW-0813">Transport</keyword>
<accession>K7NB90</accession>
<name>K7NB90_9HEMI</name>
<evidence type="ECO:0000256" key="17">
    <source>
        <dbReference type="ARBA" id="ARBA00049551"/>
    </source>
</evidence>
<keyword evidence="10 18" id="KW-1278">Translocase</keyword>
<feature type="transmembrane region" description="Helical" evidence="18">
    <location>
        <begin position="312"/>
        <end position="330"/>
    </location>
</feature>
<evidence type="ECO:0000256" key="6">
    <source>
        <dbReference type="ARBA" id="ARBA00022448"/>
    </source>
</evidence>
<evidence type="ECO:0000256" key="1">
    <source>
        <dbReference type="ARBA" id="ARBA00003257"/>
    </source>
</evidence>
<comment type="catalytic activity">
    <reaction evidence="17 18">
        <text>a ubiquinone + NADH + 5 H(+)(in) = a ubiquinol + NAD(+) + 4 H(+)(out)</text>
        <dbReference type="Rhea" id="RHEA:29091"/>
        <dbReference type="Rhea" id="RHEA-COMP:9565"/>
        <dbReference type="Rhea" id="RHEA-COMP:9566"/>
        <dbReference type="ChEBI" id="CHEBI:15378"/>
        <dbReference type="ChEBI" id="CHEBI:16389"/>
        <dbReference type="ChEBI" id="CHEBI:17976"/>
        <dbReference type="ChEBI" id="CHEBI:57540"/>
        <dbReference type="ChEBI" id="CHEBI:57945"/>
        <dbReference type="EC" id="7.1.1.2"/>
    </reaction>
</comment>
<keyword evidence="13 18" id="KW-0520">NAD</keyword>
<feature type="transmembrane region" description="Helical" evidence="18">
    <location>
        <begin position="268"/>
        <end position="291"/>
    </location>
</feature>
<dbReference type="GO" id="GO:0006120">
    <property type="term" value="P:mitochondrial electron transport, NADH to ubiquinone"/>
    <property type="evidence" value="ECO:0007669"/>
    <property type="project" value="InterPro"/>
</dbReference>
<keyword evidence="12 18" id="KW-1133">Transmembrane helix</keyword>
<dbReference type="PANTHER" id="PTHR46552">
    <property type="entry name" value="NADH-UBIQUINONE OXIDOREDUCTASE CHAIN 2"/>
    <property type="match status" value="1"/>
</dbReference>
<sequence>MKNSSKLLFLMINIISVFIVLNSNNWISMWMGLEINLMAFIPLMSKINNHLIAESMMMYFLMQSMGSLILLISILSNNMFMFNNMNMNSYMNMIMLLSLMIKLGVAPFHFWFPEVMSKMNWYNCYMLMTWQKVAPMTIMSMIYMEKLMLIMIMMSVITGAIGGLNQTSMRKIMAYSSINHMGWMMSCMYMNNNSWMLYLMLYSIMLMPIIMWLIMNNIYLLNQMSLMTNTIMEKMNMSMTFMSLGGLPPFIGFFPKWMVIQYMIELNLIYILIIMVMFSLLTLFMYMRLISTMLLMNYSLNKWMIKPIKNKLVSTIMFMMNMMLPLTMYINMY</sequence>
<keyword evidence="14 18" id="KW-0830">Ubiquinone</keyword>
<evidence type="ECO:0000259" key="19">
    <source>
        <dbReference type="Pfam" id="PF00361"/>
    </source>
</evidence>
<evidence type="ECO:0000256" key="14">
    <source>
        <dbReference type="ARBA" id="ARBA00023075"/>
    </source>
</evidence>
<feature type="transmembrane region" description="Helical" evidence="18">
    <location>
        <begin position="197"/>
        <end position="220"/>
    </location>
</feature>
<dbReference type="AlphaFoldDB" id="K7NB90"/>
<dbReference type="InterPro" id="IPR003917">
    <property type="entry name" value="NADH_UbQ_OxRdtase_chain2"/>
</dbReference>
<keyword evidence="16 18" id="KW-0472">Membrane</keyword>
<feature type="transmembrane region" description="Helical" evidence="18">
    <location>
        <begin position="148"/>
        <end position="165"/>
    </location>
</feature>
<dbReference type="InterPro" id="IPR001750">
    <property type="entry name" value="ND/Mrp_TM"/>
</dbReference>
<evidence type="ECO:0000256" key="4">
    <source>
        <dbReference type="ARBA" id="ARBA00012944"/>
    </source>
</evidence>
<evidence type="ECO:0000256" key="2">
    <source>
        <dbReference type="ARBA" id="ARBA00004448"/>
    </source>
</evidence>
<keyword evidence="11 18" id="KW-0249">Electron transport</keyword>
<comment type="function">
    <text evidence="18">Core subunit of the mitochondrial membrane respiratory chain NADH dehydrogenase (Complex I) which catalyzes electron transfer from NADH through the respiratory chain, using ubiquinone as an electron acceptor. Essential for the catalytic activity and assembly of complex I.</text>
</comment>
<dbReference type="GO" id="GO:0008137">
    <property type="term" value="F:NADH dehydrogenase (ubiquinone) activity"/>
    <property type="evidence" value="ECO:0007669"/>
    <property type="project" value="UniProtKB-EC"/>
</dbReference>
<evidence type="ECO:0000256" key="9">
    <source>
        <dbReference type="ARBA" id="ARBA00022792"/>
    </source>
</evidence>
<evidence type="ECO:0000256" key="16">
    <source>
        <dbReference type="ARBA" id="ARBA00023136"/>
    </source>
</evidence>
<evidence type="ECO:0000313" key="20">
    <source>
        <dbReference type="EMBL" id="AEH21213.1"/>
    </source>
</evidence>
<keyword evidence="8 18" id="KW-0812">Transmembrane</keyword>
<evidence type="ECO:0000256" key="15">
    <source>
        <dbReference type="ARBA" id="ARBA00023128"/>
    </source>
</evidence>
<dbReference type="EMBL" id="JF927831">
    <property type="protein sequence ID" value="AEH21213.1"/>
    <property type="molecule type" value="Genomic_DNA"/>
</dbReference>
<evidence type="ECO:0000256" key="11">
    <source>
        <dbReference type="ARBA" id="ARBA00022982"/>
    </source>
</evidence>
<organism evidence="20">
    <name type="scientific">Himacerus apterus</name>
    <dbReference type="NCBI Taxonomy" id="347976"/>
    <lineage>
        <taxon>Eukaryota</taxon>
        <taxon>Metazoa</taxon>
        <taxon>Ecdysozoa</taxon>
        <taxon>Arthropoda</taxon>
        <taxon>Hexapoda</taxon>
        <taxon>Insecta</taxon>
        <taxon>Pterygota</taxon>
        <taxon>Neoptera</taxon>
        <taxon>Paraneoptera</taxon>
        <taxon>Hemiptera</taxon>
        <taxon>Heteroptera</taxon>
        <taxon>Panheteroptera</taxon>
        <taxon>Cimicomorpha</taxon>
        <taxon>Nabidae</taxon>
        <taxon>Nabinae</taxon>
        <taxon>Himacerus</taxon>
        <taxon>Himacerus</taxon>
    </lineage>
</organism>
<feature type="transmembrane region" description="Helical" evidence="18">
    <location>
        <begin position="7"/>
        <end position="23"/>
    </location>
</feature>
<keyword evidence="9 18" id="KW-0999">Mitochondrion inner membrane</keyword>
<evidence type="ECO:0000256" key="10">
    <source>
        <dbReference type="ARBA" id="ARBA00022967"/>
    </source>
</evidence>
<evidence type="ECO:0000256" key="12">
    <source>
        <dbReference type="ARBA" id="ARBA00022989"/>
    </source>
</evidence>
<evidence type="ECO:0000256" key="8">
    <source>
        <dbReference type="ARBA" id="ARBA00022692"/>
    </source>
</evidence>
<dbReference type="EC" id="7.1.1.2" evidence="4 18"/>
<dbReference type="PRINTS" id="PR01436">
    <property type="entry name" value="NADHDHGNASE2"/>
</dbReference>
<feature type="transmembrane region" description="Helical" evidence="18">
    <location>
        <begin position="241"/>
        <end position="262"/>
    </location>
</feature>
<comment type="subcellular location">
    <subcellularLocation>
        <location evidence="2 18">Mitochondrion inner membrane</location>
        <topology evidence="2 18">Multi-pass membrane protein</topology>
    </subcellularLocation>
</comment>
<evidence type="ECO:0000256" key="13">
    <source>
        <dbReference type="ARBA" id="ARBA00023027"/>
    </source>
</evidence>
<feature type="transmembrane region" description="Helical" evidence="18">
    <location>
        <begin position="59"/>
        <end position="81"/>
    </location>
</feature>
<protein>
    <recommendedName>
        <fullName evidence="5 18">NADH-ubiquinone oxidoreductase chain 2</fullName>
        <ecNumber evidence="4 18">7.1.1.2</ecNumber>
    </recommendedName>
</protein>
<evidence type="ECO:0000256" key="3">
    <source>
        <dbReference type="ARBA" id="ARBA00007012"/>
    </source>
</evidence>
<dbReference type="GO" id="GO:0005743">
    <property type="term" value="C:mitochondrial inner membrane"/>
    <property type="evidence" value="ECO:0007669"/>
    <property type="project" value="UniProtKB-SubCell"/>
</dbReference>